<dbReference type="VEuPathDB" id="VectorBase:ADIR010057"/>
<feature type="transmembrane region" description="Helical" evidence="8">
    <location>
        <begin position="366"/>
        <end position="391"/>
    </location>
</feature>
<dbReference type="GO" id="GO:0007165">
    <property type="term" value="P:signal transduction"/>
    <property type="evidence" value="ECO:0007669"/>
    <property type="project" value="UniProtKB-KW"/>
</dbReference>
<evidence type="ECO:0000256" key="1">
    <source>
        <dbReference type="ARBA" id="ARBA00004651"/>
    </source>
</evidence>
<evidence type="ECO:0000256" key="3">
    <source>
        <dbReference type="ARBA" id="ARBA00022692"/>
    </source>
</evidence>
<dbReference type="GO" id="GO:0030425">
    <property type="term" value="C:dendrite"/>
    <property type="evidence" value="ECO:0007669"/>
    <property type="project" value="TreeGrafter"/>
</dbReference>
<evidence type="ECO:0000256" key="5">
    <source>
        <dbReference type="ARBA" id="ARBA00023136"/>
    </source>
</evidence>
<dbReference type="Pfam" id="PF08395">
    <property type="entry name" value="7tm_7"/>
    <property type="match status" value="1"/>
</dbReference>
<keyword evidence="3 8" id="KW-0812">Transmembrane</keyword>
<dbReference type="PANTHER" id="PTHR21143:SF134">
    <property type="entry name" value="GUSTATORY RECEPTOR"/>
    <property type="match status" value="1"/>
</dbReference>
<keyword evidence="5 8" id="KW-0472">Membrane</keyword>
<dbReference type="InterPro" id="IPR013604">
    <property type="entry name" value="7TM_chemorcpt"/>
</dbReference>
<accession>A0A182NQX1</accession>
<dbReference type="GO" id="GO:0008049">
    <property type="term" value="P:male courtship behavior"/>
    <property type="evidence" value="ECO:0007669"/>
    <property type="project" value="TreeGrafter"/>
</dbReference>
<evidence type="ECO:0000256" key="6">
    <source>
        <dbReference type="ARBA" id="ARBA00023170"/>
    </source>
</evidence>
<organism evidence="9 10">
    <name type="scientific">Anopheles dirus</name>
    <dbReference type="NCBI Taxonomy" id="7168"/>
    <lineage>
        <taxon>Eukaryota</taxon>
        <taxon>Metazoa</taxon>
        <taxon>Ecdysozoa</taxon>
        <taxon>Arthropoda</taxon>
        <taxon>Hexapoda</taxon>
        <taxon>Insecta</taxon>
        <taxon>Pterygota</taxon>
        <taxon>Neoptera</taxon>
        <taxon>Endopterygota</taxon>
        <taxon>Diptera</taxon>
        <taxon>Nematocera</taxon>
        <taxon>Culicoidea</taxon>
        <taxon>Culicidae</taxon>
        <taxon>Anophelinae</taxon>
        <taxon>Anopheles</taxon>
    </lineage>
</organism>
<comment type="caution">
    <text evidence="8">Lacks conserved residue(s) required for the propagation of feature annotation.</text>
</comment>
<keyword evidence="10" id="KW-1185">Reference proteome</keyword>
<keyword evidence="4 8" id="KW-1133">Transmembrane helix</keyword>
<evidence type="ECO:0000256" key="2">
    <source>
        <dbReference type="ARBA" id="ARBA00022475"/>
    </source>
</evidence>
<sequence length="396" mass="45501">MDRFCFHFLYYFHSILGLIPFEVDARNVPQVRRSKRKRRWTIAIACGTSVLVFYSFYTVVTTISLPTSAFPDAILIRFLVLVECSIRYCTAIICFYQIIHNEPKLYAGVLRFGAIAQSQWCRGSCHRTLRAVQLLTAKVLFADFGLCTLFAINDGINHPESSIQEYRFNVFVVMITAQIGNIILLVLLFGSGAYSQINKHLKRTICQLLSFDTHCSYWVRRNAIRQQICCDASDTIDRLYALHEELTEIVRTVFTILQLPILLINLNQFIVILSRIYFLYITITQKGVKYISYHRFTNTVLCLCYEVIQCFLLTLGSAIITRTARKPGIILNAFIDAPLDTRTERSIELFGLALLSNDARIKVAGLYALDLMFMFTLATTINMYVIVLVQFQLNMR</sequence>
<feature type="transmembrane region" description="Helical" evidence="8">
    <location>
        <begin position="172"/>
        <end position="194"/>
    </location>
</feature>
<evidence type="ECO:0000256" key="4">
    <source>
        <dbReference type="ARBA" id="ARBA00022989"/>
    </source>
</evidence>
<dbReference type="PANTHER" id="PTHR21143">
    <property type="entry name" value="INVERTEBRATE GUSTATORY RECEPTOR"/>
    <property type="match status" value="1"/>
</dbReference>
<dbReference type="STRING" id="7168.A0A182NQX1"/>
<feature type="transmembrane region" description="Helical" evidence="8">
    <location>
        <begin position="261"/>
        <end position="283"/>
    </location>
</feature>
<dbReference type="GO" id="GO:0007635">
    <property type="term" value="P:chemosensory behavior"/>
    <property type="evidence" value="ECO:0007669"/>
    <property type="project" value="TreeGrafter"/>
</dbReference>
<evidence type="ECO:0000256" key="7">
    <source>
        <dbReference type="ARBA" id="ARBA00023224"/>
    </source>
</evidence>
<comment type="function">
    <text evidence="8">Gustatory receptor which mediates acceptance or avoidance behavior, depending on its substrates.</text>
</comment>
<keyword evidence="7 8" id="KW-0807">Transducer</keyword>
<dbReference type="Proteomes" id="UP000075884">
    <property type="component" value="Unassembled WGS sequence"/>
</dbReference>
<comment type="similarity">
    <text evidence="8">Belongs to the insect chemoreceptor superfamily. Gustatory receptor (GR) family.</text>
</comment>
<reference evidence="9" key="2">
    <citation type="submission" date="2020-05" db="UniProtKB">
        <authorList>
            <consortium name="EnsemblMetazoa"/>
        </authorList>
    </citation>
    <scope>IDENTIFICATION</scope>
    <source>
        <strain evidence="9">WRAIR2</strain>
    </source>
</reference>
<feature type="transmembrane region" description="Helical" evidence="8">
    <location>
        <begin position="75"/>
        <end position="96"/>
    </location>
</feature>
<dbReference type="GO" id="GO:0050909">
    <property type="term" value="P:sensory perception of taste"/>
    <property type="evidence" value="ECO:0007669"/>
    <property type="project" value="InterPro"/>
</dbReference>
<dbReference type="GO" id="GO:0005886">
    <property type="term" value="C:plasma membrane"/>
    <property type="evidence" value="ECO:0007669"/>
    <property type="project" value="UniProtKB-SubCell"/>
</dbReference>
<dbReference type="AlphaFoldDB" id="A0A182NQX1"/>
<keyword evidence="2 8" id="KW-1003">Cell membrane</keyword>
<feature type="transmembrane region" description="Helical" evidence="8">
    <location>
        <begin position="40"/>
        <end position="63"/>
    </location>
</feature>
<evidence type="ECO:0000313" key="10">
    <source>
        <dbReference type="Proteomes" id="UP000075884"/>
    </source>
</evidence>
<reference evidence="10" key="1">
    <citation type="submission" date="2013-03" db="EMBL/GenBank/DDBJ databases">
        <title>The Genome Sequence of Anopheles dirus WRAIR2.</title>
        <authorList>
            <consortium name="The Broad Institute Genomics Platform"/>
            <person name="Neafsey D.E."/>
            <person name="Walton C."/>
            <person name="Walker B."/>
            <person name="Young S.K."/>
            <person name="Zeng Q."/>
            <person name="Gargeya S."/>
            <person name="Fitzgerald M."/>
            <person name="Haas B."/>
            <person name="Abouelleil A."/>
            <person name="Allen A.W."/>
            <person name="Alvarado L."/>
            <person name="Arachchi H.M."/>
            <person name="Berlin A.M."/>
            <person name="Chapman S.B."/>
            <person name="Gainer-Dewar J."/>
            <person name="Goldberg J."/>
            <person name="Griggs A."/>
            <person name="Gujja S."/>
            <person name="Hansen M."/>
            <person name="Howarth C."/>
            <person name="Imamovic A."/>
            <person name="Ireland A."/>
            <person name="Larimer J."/>
            <person name="McCowan C."/>
            <person name="Murphy C."/>
            <person name="Pearson M."/>
            <person name="Poon T.W."/>
            <person name="Priest M."/>
            <person name="Roberts A."/>
            <person name="Saif S."/>
            <person name="Shea T."/>
            <person name="Sisk P."/>
            <person name="Sykes S."/>
            <person name="Wortman J."/>
            <person name="Nusbaum C."/>
            <person name="Birren B."/>
        </authorList>
    </citation>
    <scope>NUCLEOTIDE SEQUENCE [LARGE SCALE GENOMIC DNA]</scope>
    <source>
        <strain evidence="10">WRAIR2</strain>
    </source>
</reference>
<protein>
    <recommendedName>
        <fullName evidence="8">Gustatory receptor</fullName>
    </recommendedName>
</protein>
<dbReference type="EnsemblMetazoa" id="ADIR010057-RA">
    <property type="protein sequence ID" value="ADIR010057-PA"/>
    <property type="gene ID" value="ADIR010057"/>
</dbReference>
<dbReference type="GO" id="GO:0030424">
    <property type="term" value="C:axon"/>
    <property type="evidence" value="ECO:0007669"/>
    <property type="project" value="TreeGrafter"/>
</dbReference>
<feature type="transmembrane region" description="Helical" evidence="8">
    <location>
        <begin position="295"/>
        <end position="320"/>
    </location>
</feature>
<evidence type="ECO:0000313" key="9">
    <source>
        <dbReference type="EnsemblMetazoa" id="ADIR010057-PA"/>
    </source>
</evidence>
<dbReference type="GO" id="GO:0043025">
    <property type="term" value="C:neuronal cell body"/>
    <property type="evidence" value="ECO:0007669"/>
    <property type="project" value="TreeGrafter"/>
</dbReference>
<proteinExistence type="inferred from homology"/>
<keyword evidence="6 8" id="KW-0675">Receptor</keyword>
<comment type="subcellular location">
    <subcellularLocation>
        <location evidence="1 8">Cell membrane</location>
        <topology evidence="1 8">Multi-pass membrane protein</topology>
    </subcellularLocation>
</comment>
<name>A0A182NQX1_9DIPT</name>
<evidence type="ECO:0000256" key="8">
    <source>
        <dbReference type="RuleBase" id="RU363108"/>
    </source>
</evidence>